<dbReference type="GO" id="GO:0004438">
    <property type="term" value="F:phosphatidylinositol-3-phosphate phosphatase activity"/>
    <property type="evidence" value="ECO:0007669"/>
    <property type="project" value="UniProtKB-EC"/>
</dbReference>
<comment type="caution">
    <text evidence="10">The sequence shown here is derived from an EMBL/GenBank/DDBJ whole genome shotgun (WGS) entry which is preliminary data.</text>
</comment>
<name>A0AA39ILD4_9BILA</name>
<evidence type="ECO:0000256" key="6">
    <source>
        <dbReference type="ARBA" id="ARBA00041911"/>
    </source>
</evidence>
<evidence type="ECO:0000256" key="4">
    <source>
        <dbReference type="ARBA" id="ARBA00040795"/>
    </source>
</evidence>
<feature type="compositionally biased region" description="Polar residues" evidence="7">
    <location>
        <begin position="43"/>
        <end position="54"/>
    </location>
</feature>
<evidence type="ECO:0000256" key="1">
    <source>
        <dbReference type="ARBA" id="ARBA00013038"/>
    </source>
</evidence>
<keyword evidence="11" id="KW-1185">Reference proteome</keyword>
<evidence type="ECO:0000259" key="9">
    <source>
        <dbReference type="PROSITE" id="PS50275"/>
    </source>
</evidence>
<sequence length="693" mass="78625">MDTKRSSEPATRNSTVAQKGRGSSAMKNSKQEEVKTKEHFRRSTGSISSLSNVGETVIGSLRTSTVGPKRDRKDATKERSASKIEVIRTTMKQVGPVVAADVYEKLNLYVLADKFYLEPRDRNGELRSESYLEIDRVSDELHVRNASESPIPIVHAEISSIFGIVGVVKLISGNGLIIIKRAELVGEINGHDIWTILETEVIPYKKGTMHLTEKQRRFNKHFIDMIQLVLSTGGFYYSTTFDITRTFQWLSENATPGFRDLSLMERADDRFVWNRYLSAQFIADGRLGKYTLPIMHGFVGIRRAAVNGNTFQLAIISRRSVYRAGVRFFMRGVNSDGHSANYVETEQIIQHDRGSPDNRVLSSFVQVRGSIPLYWSQHPNLRWQPVPTMKPNDHQLEAYVKHMKMQREIYGGKHVIVNLINQKGREKRIGGELERTVVQGNLDFVRYNAFDFHKECHAMNWDRLSILQDQLTHEINSFGFFLSSLANPDKVRTQAGYFRTNCMDCLDRTNVVQAMIAKESLLQQLIFMDIAPIGSSIDQFAEFNSLFKNLWADNGDECSKQYAGTGALKADFTRIGKRTYGGAINDGINALTRYFKNNFYDGYRQDAIDLFLGNFRIDPNNLPDSLEQSVINFDFHGVAILFAIFAATMVILCLIVSESYTVSVFWLIVLALLLTFIVLNGEEFVNSPKLKVD</sequence>
<feature type="transmembrane region" description="Helical" evidence="8">
    <location>
        <begin position="635"/>
        <end position="656"/>
    </location>
</feature>
<evidence type="ECO:0000256" key="3">
    <source>
        <dbReference type="ARBA" id="ARBA00036807"/>
    </source>
</evidence>
<feature type="domain" description="SAC" evidence="9">
    <location>
        <begin position="226"/>
        <end position="564"/>
    </location>
</feature>
<evidence type="ECO:0000256" key="8">
    <source>
        <dbReference type="SAM" id="Phobius"/>
    </source>
</evidence>
<dbReference type="PROSITE" id="PS50275">
    <property type="entry name" value="SAC"/>
    <property type="match status" value="1"/>
</dbReference>
<accession>A0AA39ILD4</accession>
<feature type="transmembrane region" description="Helical" evidence="8">
    <location>
        <begin position="663"/>
        <end position="681"/>
    </location>
</feature>
<evidence type="ECO:0000256" key="7">
    <source>
        <dbReference type="SAM" id="MobiDB-lite"/>
    </source>
</evidence>
<dbReference type="EC" id="3.1.3.64" evidence="1"/>
<dbReference type="AlphaFoldDB" id="A0AA39ILD4"/>
<dbReference type="InterPro" id="IPR002013">
    <property type="entry name" value="SAC_dom"/>
</dbReference>
<dbReference type="PANTHER" id="PTHR45662:SF2">
    <property type="entry name" value="PHOSPHATIDYLINOSITOL-3-PHOSPHATASE SAC1"/>
    <property type="match status" value="1"/>
</dbReference>
<protein>
    <recommendedName>
        <fullName evidence="4">Phosphatidylinositol-3-phosphatase SAC1</fullName>
        <ecNumber evidence="1">3.1.3.64</ecNumber>
    </recommendedName>
    <alternativeName>
        <fullName evidence="6">Phosphatidylinositol-4-phosphate phosphatase</fullName>
    </alternativeName>
    <alternativeName>
        <fullName evidence="5">Suppressor of actin mutations 1-like protein</fullName>
    </alternativeName>
</protein>
<dbReference type="Proteomes" id="UP001175271">
    <property type="component" value="Unassembled WGS sequence"/>
</dbReference>
<keyword evidence="8" id="KW-1133">Transmembrane helix</keyword>
<dbReference type="Pfam" id="PF02383">
    <property type="entry name" value="Syja_N"/>
    <property type="match status" value="1"/>
</dbReference>
<gene>
    <name evidence="10" type="ORF">QR680_009396</name>
</gene>
<feature type="region of interest" description="Disordered" evidence="7">
    <location>
        <begin position="1"/>
        <end position="80"/>
    </location>
</feature>
<evidence type="ECO:0000256" key="5">
    <source>
        <dbReference type="ARBA" id="ARBA00041396"/>
    </source>
</evidence>
<keyword evidence="8" id="KW-0812">Transmembrane</keyword>
<feature type="compositionally biased region" description="Polar residues" evidence="7">
    <location>
        <begin position="8"/>
        <end position="17"/>
    </location>
</feature>
<dbReference type="PANTHER" id="PTHR45662">
    <property type="entry name" value="PHOSPHATIDYLINOSITIDE PHOSPHATASE SAC1"/>
    <property type="match status" value="1"/>
</dbReference>
<dbReference type="GO" id="GO:0043812">
    <property type="term" value="F:phosphatidylinositol-4-phosphate phosphatase activity"/>
    <property type="evidence" value="ECO:0007669"/>
    <property type="project" value="TreeGrafter"/>
</dbReference>
<evidence type="ECO:0000256" key="2">
    <source>
        <dbReference type="ARBA" id="ARBA00036631"/>
    </source>
</evidence>
<feature type="compositionally biased region" description="Basic and acidic residues" evidence="7">
    <location>
        <begin position="68"/>
        <end position="80"/>
    </location>
</feature>
<keyword evidence="8" id="KW-0472">Membrane</keyword>
<dbReference type="EMBL" id="JAUCMV010000001">
    <property type="protein sequence ID" value="KAK0425805.1"/>
    <property type="molecule type" value="Genomic_DNA"/>
</dbReference>
<evidence type="ECO:0000313" key="11">
    <source>
        <dbReference type="Proteomes" id="UP001175271"/>
    </source>
</evidence>
<comment type="catalytic activity">
    <reaction evidence="3">
        <text>a 1,2-diacyl-sn-glycero-3-phospho-(1D-myo-inositol 4-phosphate) + H2O = a 1,2-diacyl-sn-glycero-3-phospho-(1D-myo-inositol) + phosphate</text>
        <dbReference type="Rhea" id="RHEA:55652"/>
        <dbReference type="ChEBI" id="CHEBI:15377"/>
        <dbReference type="ChEBI" id="CHEBI:43474"/>
        <dbReference type="ChEBI" id="CHEBI:57880"/>
        <dbReference type="ChEBI" id="CHEBI:58178"/>
    </reaction>
    <physiologicalReaction direction="left-to-right" evidence="3">
        <dbReference type="Rhea" id="RHEA:55653"/>
    </physiologicalReaction>
</comment>
<dbReference type="GO" id="GO:0005783">
    <property type="term" value="C:endoplasmic reticulum"/>
    <property type="evidence" value="ECO:0007669"/>
    <property type="project" value="TreeGrafter"/>
</dbReference>
<proteinExistence type="predicted"/>
<dbReference type="GO" id="GO:0046856">
    <property type="term" value="P:phosphatidylinositol dephosphorylation"/>
    <property type="evidence" value="ECO:0007669"/>
    <property type="project" value="TreeGrafter"/>
</dbReference>
<reference evidence="10" key="1">
    <citation type="submission" date="2023-06" db="EMBL/GenBank/DDBJ databases">
        <title>Genomic analysis of the entomopathogenic nematode Steinernema hermaphroditum.</title>
        <authorList>
            <person name="Schwarz E.M."/>
            <person name="Heppert J.K."/>
            <person name="Baniya A."/>
            <person name="Schwartz H.T."/>
            <person name="Tan C.-H."/>
            <person name="Antoshechkin I."/>
            <person name="Sternberg P.W."/>
            <person name="Goodrich-Blair H."/>
            <person name="Dillman A.R."/>
        </authorList>
    </citation>
    <scope>NUCLEOTIDE SEQUENCE</scope>
    <source>
        <strain evidence="10">PS9179</strain>
        <tissue evidence="10">Whole animal</tissue>
    </source>
</reference>
<comment type="catalytic activity">
    <reaction evidence="2">
        <text>a 1,2-diacyl-sn-glycero-3-phospho-(1D-myo-inositol-3-phosphate) + H2O = a 1,2-diacyl-sn-glycero-3-phospho-(1D-myo-inositol) + phosphate</text>
        <dbReference type="Rhea" id="RHEA:12316"/>
        <dbReference type="ChEBI" id="CHEBI:15377"/>
        <dbReference type="ChEBI" id="CHEBI:43474"/>
        <dbReference type="ChEBI" id="CHEBI:57880"/>
        <dbReference type="ChEBI" id="CHEBI:58088"/>
        <dbReference type="EC" id="3.1.3.64"/>
    </reaction>
    <physiologicalReaction direction="left-to-right" evidence="2">
        <dbReference type="Rhea" id="RHEA:12317"/>
    </physiologicalReaction>
</comment>
<organism evidence="10 11">
    <name type="scientific">Steinernema hermaphroditum</name>
    <dbReference type="NCBI Taxonomy" id="289476"/>
    <lineage>
        <taxon>Eukaryota</taxon>
        <taxon>Metazoa</taxon>
        <taxon>Ecdysozoa</taxon>
        <taxon>Nematoda</taxon>
        <taxon>Chromadorea</taxon>
        <taxon>Rhabditida</taxon>
        <taxon>Tylenchina</taxon>
        <taxon>Panagrolaimomorpha</taxon>
        <taxon>Strongyloidoidea</taxon>
        <taxon>Steinernematidae</taxon>
        <taxon>Steinernema</taxon>
    </lineage>
</organism>
<evidence type="ECO:0000313" key="10">
    <source>
        <dbReference type="EMBL" id="KAK0425805.1"/>
    </source>
</evidence>